<organism evidence="1 2">
    <name type="scientific">Saccharata proteae CBS 121410</name>
    <dbReference type="NCBI Taxonomy" id="1314787"/>
    <lineage>
        <taxon>Eukaryota</taxon>
        <taxon>Fungi</taxon>
        <taxon>Dikarya</taxon>
        <taxon>Ascomycota</taxon>
        <taxon>Pezizomycotina</taxon>
        <taxon>Dothideomycetes</taxon>
        <taxon>Dothideomycetes incertae sedis</taxon>
        <taxon>Botryosphaeriales</taxon>
        <taxon>Saccharataceae</taxon>
        <taxon>Saccharata</taxon>
    </lineage>
</organism>
<reference evidence="1" key="1">
    <citation type="journal article" date="2020" name="Stud. Mycol.">
        <title>101 Dothideomycetes genomes: a test case for predicting lifestyles and emergence of pathogens.</title>
        <authorList>
            <person name="Haridas S."/>
            <person name="Albert R."/>
            <person name="Binder M."/>
            <person name="Bloem J."/>
            <person name="Labutti K."/>
            <person name="Salamov A."/>
            <person name="Andreopoulos B."/>
            <person name="Baker S."/>
            <person name="Barry K."/>
            <person name="Bills G."/>
            <person name="Bluhm B."/>
            <person name="Cannon C."/>
            <person name="Castanera R."/>
            <person name="Culley D."/>
            <person name="Daum C."/>
            <person name="Ezra D."/>
            <person name="Gonzalez J."/>
            <person name="Henrissat B."/>
            <person name="Kuo A."/>
            <person name="Liang C."/>
            <person name="Lipzen A."/>
            <person name="Lutzoni F."/>
            <person name="Magnuson J."/>
            <person name="Mondo S."/>
            <person name="Nolan M."/>
            <person name="Ohm R."/>
            <person name="Pangilinan J."/>
            <person name="Park H.-J."/>
            <person name="Ramirez L."/>
            <person name="Alfaro M."/>
            <person name="Sun H."/>
            <person name="Tritt A."/>
            <person name="Yoshinaga Y."/>
            <person name="Zwiers L.-H."/>
            <person name="Turgeon B."/>
            <person name="Goodwin S."/>
            <person name="Spatafora J."/>
            <person name="Crous P."/>
            <person name="Grigoriev I."/>
        </authorList>
    </citation>
    <scope>NUCLEOTIDE SEQUENCE</scope>
    <source>
        <strain evidence="1">CBS 121410</strain>
    </source>
</reference>
<dbReference type="OrthoDB" id="4757095at2759"/>
<dbReference type="EMBL" id="ML978714">
    <property type="protein sequence ID" value="KAF2089624.1"/>
    <property type="molecule type" value="Genomic_DNA"/>
</dbReference>
<protein>
    <submittedName>
        <fullName evidence="1">Uncharacterized protein</fullName>
    </submittedName>
</protein>
<evidence type="ECO:0000313" key="2">
    <source>
        <dbReference type="Proteomes" id="UP000799776"/>
    </source>
</evidence>
<evidence type="ECO:0000313" key="1">
    <source>
        <dbReference type="EMBL" id="KAF2089624.1"/>
    </source>
</evidence>
<dbReference type="PANTHER" id="PTHR38790">
    <property type="entry name" value="2EXR DOMAIN-CONTAINING PROTEIN-RELATED"/>
    <property type="match status" value="1"/>
</dbReference>
<dbReference type="PANTHER" id="PTHR38790:SF4">
    <property type="entry name" value="2EXR DOMAIN-CONTAINING PROTEIN"/>
    <property type="match status" value="1"/>
</dbReference>
<dbReference type="Proteomes" id="UP000799776">
    <property type="component" value="Unassembled WGS sequence"/>
</dbReference>
<gene>
    <name evidence="1" type="ORF">K490DRAFT_55210</name>
</gene>
<keyword evidence="2" id="KW-1185">Reference proteome</keyword>
<name>A0A6A5YFM5_9PEZI</name>
<dbReference type="AlphaFoldDB" id="A0A6A5YFM5"/>
<proteinExistence type="predicted"/>
<accession>A0A6A5YFM5</accession>
<sequence length="174" mass="20890">MPYKTNRIGPEKSEFKYIFDLPVELRAYIYEFAFEGGRCCEPVPRYHEGEKVGIAYFAWNVLESKLDERYKIWRENPGYRRESSRRFYHLSFSDCRPWLSERWPRLCQTLDLLLVCRKIYDEARLLPFKCITFAFSEWEDLGLFCRRLSAAQAAALQSLYYQGTSRLAWIAYRD</sequence>